<evidence type="ECO:0000313" key="3">
    <source>
        <dbReference type="Proteomes" id="UP000824890"/>
    </source>
</evidence>
<comment type="caution">
    <text evidence="2">The sequence shown here is derived from an EMBL/GenBank/DDBJ whole genome shotgun (WGS) entry which is preliminary data.</text>
</comment>
<sequence>MKSRQRKKTEEKHELKEEIGSSENVRTLNYLVEEANQRSSPPSLFLNGGESERSSCSPELVEFFSFVGEFVSAVKSTRELASAVRRTRQDRRI</sequence>
<accession>A0ABQ8ELX3</accession>
<feature type="compositionally biased region" description="Basic and acidic residues" evidence="1">
    <location>
        <begin position="8"/>
        <end position="19"/>
    </location>
</feature>
<protein>
    <submittedName>
        <fullName evidence="2">Uncharacterized protein</fullName>
    </submittedName>
</protein>
<proteinExistence type="predicted"/>
<gene>
    <name evidence="2" type="ORF">HID58_001929</name>
</gene>
<evidence type="ECO:0000313" key="2">
    <source>
        <dbReference type="EMBL" id="KAH0942292.1"/>
    </source>
</evidence>
<organism evidence="2 3">
    <name type="scientific">Brassica napus</name>
    <name type="common">Rape</name>
    <dbReference type="NCBI Taxonomy" id="3708"/>
    <lineage>
        <taxon>Eukaryota</taxon>
        <taxon>Viridiplantae</taxon>
        <taxon>Streptophyta</taxon>
        <taxon>Embryophyta</taxon>
        <taxon>Tracheophyta</taxon>
        <taxon>Spermatophyta</taxon>
        <taxon>Magnoliopsida</taxon>
        <taxon>eudicotyledons</taxon>
        <taxon>Gunneridae</taxon>
        <taxon>Pentapetalae</taxon>
        <taxon>rosids</taxon>
        <taxon>malvids</taxon>
        <taxon>Brassicales</taxon>
        <taxon>Brassicaceae</taxon>
        <taxon>Brassiceae</taxon>
        <taxon>Brassica</taxon>
    </lineage>
</organism>
<keyword evidence="3" id="KW-1185">Reference proteome</keyword>
<feature type="region of interest" description="Disordered" evidence="1">
    <location>
        <begin position="1"/>
        <end position="20"/>
    </location>
</feature>
<name>A0ABQ8ELX3_BRANA</name>
<dbReference type="Proteomes" id="UP000824890">
    <property type="component" value="Unassembled WGS sequence"/>
</dbReference>
<evidence type="ECO:0000256" key="1">
    <source>
        <dbReference type="SAM" id="MobiDB-lite"/>
    </source>
</evidence>
<reference evidence="2 3" key="1">
    <citation type="submission" date="2021-05" db="EMBL/GenBank/DDBJ databases">
        <title>Genome Assembly of Synthetic Allotetraploid Brassica napus Reveals Homoeologous Exchanges between Subgenomes.</title>
        <authorList>
            <person name="Davis J.T."/>
        </authorList>
    </citation>
    <scope>NUCLEOTIDE SEQUENCE [LARGE SCALE GENOMIC DNA]</scope>
    <source>
        <strain evidence="3">cv. Da-Ae</strain>
        <tissue evidence="2">Seedling</tissue>
    </source>
</reference>
<dbReference type="EMBL" id="JAGKQM010000001">
    <property type="protein sequence ID" value="KAH0942292.1"/>
    <property type="molecule type" value="Genomic_DNA"/>
</dbReference>